<protein>
    <recommendedName>
        <fullName evidence="1">(S)-ureidoglycine aminohydrolase cupin domain-containing protein</fullName>
    </recommendedName>
</protein>
<gene>
    <name evidence="2" type="ORF">SAMN03080606_02620</name>
</gene>
<accession>A0A1G5J1N1</accession>
<dbReference type="CDD" id="cd02227">
    <property type="entry name" value="cupin_TM1112-like"/>
    <property type="match status" value="1"/>
</dbReference>
<dbReference type="Proteomes" id="UP000198636">
    <property type="component" value="Unassembled WGS sequence"/>
</dbReference>
<dbReference type="RefSeq" id="WP_091544178.1">
    <property type="nucleotide sequence ID" value="NZ_FMUS01000017.1"/>
</dbReference>
<proteinExistence type="predicted"/>
<dbReference type="PANTHER" id="PTHR33271">
    <property type="entry name" value="OS04G0445200 PROTEIN"/>
    <property type="match status" value="1"/>
</dbReference>
<name>A0A1G5J1N1_9FIRM</name>
<evidence type="ECO:0000313" key="3">
    <source>
        <dbReference type="Proteomes" id="UP000198636"/>
    </source>
</evidence>
<organism evidence="2 3">
    <name type="scientific">Alkaliphilus peptidifermentans DSM 18978</name>
    <dbReference type="NCBI Taxonomy" id="1120976"/>
    <lineage>
        <taxon>Bacteria</taxon>
        <taxon>Bacillati</taxon>
        <taxon>Bacillota</taxon>
        <taxon>Clostridia</taxon>
        <taxon>Peptostreptococcales</taxon>
        <taxon>Natronincolaceae</taxon>
        <taxon>Alkaliphilus</taxon>
    </lineage>
</organism>
<dbReference type="InterPro" id="IPR011051">
    <property type="entry name" value="RmlC_Cupin_sf"/>
</dbReference>
<evidence type="ECO:0000313" key="2">
    <source>
        <dbReference type="EMBL" id="SCY82265.1"/>
    </source>
</evidence>
<evidence type="ECO:0000259" key="1">
    <source>
        <dbReference type="Pfam" id="PF05899"/>
    </source>
</evidence>
<dbReference type="InterPro" id="IPR008579">
    <property type="entry name" value="UGlyAH_Cupin_dom"/>
</dbReference>
<dbReference type="InterPro" id="IPR014710">
    <property type="entry name" value="RmlC-like_jellyroll"/>
</dbReference>
<dbReference type="Pfam" id="PF05899">
    <property type="entry name" value="Cupin_3"/>
    <property type="match status" value="1"/>
</dbReference>
<dbReference type="AlphaFoldDB" id="A0A1G5J1N1"/>
<keyword evidence="3" id="KW-1185">Reference proteome</keyword>
<reference evidence="2 3" key="1">
    <citation type="submission" date="2016-10" db="EMBL/GenBank/DDBJ databases">
        <authorList>
            <person name="de Groot N.N."/>
        </authorList>
    </citation>
    <scope>NUCLEOTIDE SEQUENCE [LARGE SCALE GENOMIC DNA]</scope>
    <source>
        <strain evidence="2 3">DSM 18978</strain>
    </source>
</reference>
<dbReference type="PANTHER" id="PTHR33271:SF22">
    <property type="entry name" value="OS04G0445200 PROTEIN"/>
    <property type="match status" value="1"/>
</dbReference>
<feature type="domain" description="(S)-ureidoglycine aminohydrolase cupin" evidence="1">
    <location>
        <begin position="15"/>
        <end position="86"/>
    </location>
</feature>
<dbReference type="OrthoDB" id="9799053at2"/>
<sequence length="98" mass="11753">MSKIKVIKIKQKDAKELGIESWNRWQCDVSSFDWEYPEEETAYIYEGEVVVTTDEEKVHIKENMLVIFPKGLKCHWEVKQKIDKVYTFHFNEELLAKL</sequence>
<dbReference type="Gene3D" id="2.60.120.10">
    <property type="entry name" value="Jelly Rolls"/>
    <property type="match status" value="1"/>
</dbReference>
<dbReference type="STRING" id="1120976.SAMN03080606_02620"/>
<dbReference type="EMBL" id="FMUS01000017">
    <property type="protein sequence ID" value="SCY82265.1"/>
    <property type="molecule type" value="Genomic_DNA"/>
</dbReference>
<dbReference type="SUPFAM" id="SSF51182">
    <property type="entry name" value="RmlC-like cupins"/>
    <property type="match status" value="1"/>
</dbReference>